<comment type="caution">
    <text evidence="2">The sequence shown here is derived from an EMBL/GenBank/DDBJ whole genome shotgun (WGS) entry which is preliminary data.</text>
</comment>
<dbReference type="RefSeq" id="WP_237875127.1">
    <property type="nucleotide sequence ID" value="NZ_JAKLTR010000014.1"/>
</dbReference>
<keyword evidence="1" id="KW-0732">Signal</keyword>
<sequence length="246" mass="27685">MKPTLIRVLCLAALSMILLQDVSAQRGRVYHPRSGYGYAPHRGARVSFNFFAGPRTVYPYRGVNYHYYGGYYYRPYGSYLRVVAPPIGISINVLPRGYRNIYAGGAPYYYYGGTYYRQGSKKDTYDVVDAPMGASVPELPEDAKVVVINGQKLYELDGTYYKEDIRDNSEIWYTVVGKDGKVNTDDGSIDDQPEDNGPQIGDIVDKLPSDCRTVVVNGQKYFVSPDDIYYEEVVGKNTISYKIVGK</sequence>
<evidence type="ECO:0000313" key="3">
    <source>
        <dbReference type="Proteomes" id="UP001165367"/>
    </source>
</evidence>
<keyword evidence="3" id="KW-1185">Reference proteome</keyword>
<gene>
    <name evidence="2" type="ORF">LZZ85_19980</name>
</gene>
<feature type="chain" id="PRO_5045563035" evidence="1">
    <location>
        <begin position="25"/>
        <end position="246"/>
    </location>
</feature>
<evidence type="ECO:0000256" key="1">
    <source>
        <dbReference type="SAM" id="SignalP"/>
    </source>
</evidence>
<protein>
    <submittedName>
        <fullName evidence="2">DUF6515 family protein</fullName>
    </submittedName>
</protein>
<organism evidence="2 3">
    <name type="scientific">Terrimonas ginsenosidimutans</name>
    <dbReference type="NCBI Taxonomy" id="2908004"/>
    <lineage>
        <taxon>Bacteria</taxon>
        <taxon>Pseudomonadati</taxon>
        <taxon>Bacteroidota</taxon>
        <taxon>Chitinophagia</taxon>
        <taxon>Chitinophagales</taxon>
        <taxon>Chitinophagaceae</taxon>
        <taxon>Terrimonas</taxon>
    </lineage>
</organism>
<accession>A0ABS9KW45</accession>
<dbReference type="InterPro" id="IPR045398">
    <property type="entry name" value="DUF6515"/>
</dbReference>
<dbReference type="Pfam" id="PF20125">
    <property type="entry name" value="DUF6515"/>
    <property type="match status" value="1"/>
</dbReference>
<proteinExistence type="predicted"/>
<feature type="signal peptide" evidence="1">
    <location>
        <begin position="1"/>
        <end position="24"/>
    </location>
</feature>
<dbReference type="EMBL" id="JAKLTR010000014">
    <property type="protein sequence ID" value="MCG2616589.1"/>
    <property type="molecule type" value="Genomic_DNA"/>
</dbReference>
<dbReference type="Proteomes" id="UP001165367">
    <property type="component" value="Unassembled WGS sequence"/>
</dbReference>
<reference evidence="2" key="1">
    <citation type="submission" date="2022-01" db="EMBL/GenBank/DDBJ databases">
        <authorList>
            <person name="Jo J.-H."/>
            <person name="Im W.-T."/>
        </authorList>
    </citation>
    <scope>NUCLEOTIDE SEQUENCE</scope>
    <source>
        <strain evidence="2">NA20</strain>
    </source>
</reference>
<evidence type="ECO:0000313" key="2">
    <source>
        <dbReference type="EMBL" id="MCG2616589.1"/>
    </source>
</evidence>
<name>A0ABS9KW45_9BACT</name>